<evidence type="ECO:0000313" key="1">
    <source>
        <dbReference type="EMBL" id="MCT8974308.1"/>
    </source>
</evidence>
<accession>A0AAW5R6L4</accession>
<dbReference type="EMBL" id="JALIDZ010000011">
    <property type="protein sequence ID" value="MCT8974308.1"/>
    <property type="molecule type" value="Genomic_DNA"/>
</dbReference>
<dbReference type="SUPFAM" id="SSF51621">
    <property type="entry name" value="Phosphoenolpyruvate/pyruvate domain"/>
    <property type="match status" value="1"/>
</dbReference>
<comment type="caution">
    <text evidence="1">The sequence shown here is derived from an EMBL/GenBank/DDBJ whole genome shotgun (WGS) entry which is preliminary data.</text>
</comment>
<dbReference type="Proteomes" id="UP001320898">
    <property type="component" value="Unassembled WGS sequence"/>
</dbReference>
<evidence type="ECO:0000313" key="2">
    <source>
        <dbReference type="Proteomes" id="UP001320898"/>
    </source>
</evidence>
<dbReference type="InterPro" id="IPR039556">
    <property type="entry name" value="ICL/PEPM"/>
</dbReference>
<dbReference type="GO" id="GO:0016833">
    <property type="term" value="F:oxo-acid-lyase activity"/>
    <property type="evidence" value="ECO:0007669"/>
    <property type="project" value="UniProtKB-ARBA"/>
</dbReference>
<gene>
    <name evidence="1" type="ORF">MUB46_20770</name>
</gene>
<dbReference type="Gene3D" id="3.20.20.60">
    <property type="entry name" value="Phosphoenolpyruvate-binding domains"/>
    <property type="match status" value="1"/>
</dbReference>
<dbReference type="PANTHER" id="PTHR42905:SF5">
    <property type="entry name" value="CARBOXYVINYL-CARBOXYPHOSPHONATE PHOSPHORYLMUTASE, CHLOROPLASTIC"/>
    <property type="match status" value="1"/>
</dbReference>
<dbReference type="CDD" id="cd00377">
    <property type="entry name" value="ICL_PEPM"/>
    <property type="match status" value="1"/>
</dbReference>
<sequence length="287" mass="30882">MARSADFKSRVLAQKTVWAAGAFDALSAKYIQEAGFDALLTSGFGIAASFLGQPDAELYTMSENLSVTGNVVNAVDIPVIADIDTGYGNAINVMRTVREFERAGVSAVILEDQVAPKRCPICVAGVEVIPLDEGISKIEAAVAARQDPNMLIIARTDVVDEAEAIERGKAYVKAGADIIQPISKCFSSIDGLRAMRAGCGVPLSLQVLGWLEQDLSPEEIGEVAGIATFPLVPLMTAARAMQENLEVLARTRSSRNLPHKVTDHKEFIDFIGFTRVEELQLKYLRAG</sequence>
<name>A0AAW5R6L4_9HYPH</name>
<dbReference type="RefSeq" id="WP_261617892.1">
    <property type="nucleotide sequence ID" value="NZ_JALIDZ010000011.1"/>
</dbReference>
<keyword evidence="1" id="KW-0456">Lyase</keyword>
<keyword evidence="2" id="KW-1185">Reference proteome</keyword>
<protein>
    <submittedName>
        <fullName evidence="1">Isocitrate lyase/PEP mutase family protein</fullName>
    </submittedName>
</protein>
<dbReference type="PANTHER" id="PTHR42905">
    <property type="entry name" value="PHOSPHOENOLPYRUVATE CARBOXYLASE"/>
    <property type="match status" value="1"/>
</dbReference>
<dbReference type="Pfam" id="PF13714">
    <property type="entry name" value="PEP_mutase"/>
    <property type="match status" value="1"/>
</dbReference>
<dbReference type="InterPro" id="IPR040442">
    <property type="entry name" value="Pyrv_kinase-like_dom_sf"/>
</dbReference>
<proteinExistence type="predicted"/>
<dbReference type="InterPro" id="IPR015813">
    <property type="entry name" value="Pyrv/PenolPyrv_kinase-like_dom"/>
</dbReference>
<reference evidence="1 2" key="1">
    <citation type="submission" date="2022-04" db="EMBL/GenBank/DDBJ databases">
        <authorList>
            <person name="Ye Y.-Q."/>
            <person name="Du Z.-J."/>
        </authorList>
    </citation>
    <scope>NUCLEOTIDE SEQUENCE [LARGE SCALE GENOMIC DNA]</scope>
    <source>
        <strain evidence="1 2">A6E488</strain>
    </source>
</reference>
<dbReference type="AlphaFoldDB" id="A0AAW5R6L4"/>
<organism evidence="1 2">
    <name type="scientific">Microbaculum marinisediminis</name>
    <dbReference type="NCBI Taxonomy" id="2931392"/>
    <lineage>
        <taxon>Bacteria</taxon>
        <taxon>Pseudomonadati</taxon>
        <taxon>Pseudomonadota</taxon>
        <taxon>Alphaproteobacteria</taxon>
        <taxon>Hyphomicrobiales</taxon>
        <taxon>Tepidamorphaceae</taxon>
        <taxon>Microbaculum</taxon>
    </lineage>
</organism>